<dbReference type="PROSITE" id="PS51257">
    <property type="entry name" value="PROKAR_LIPOPROTEIN"/>
    <property type="match status" value="1"/>
</dbReference>
<dbReference type="InterPro" id="IPR019546">
    <property type="entry name" value="TAT_signal_bac_arc"/>
</dbReference>
<protein>
    <submittedName>
        <fullName evidence="7">Tat (Twin-arginine translocation) pathway signal sequence</fullName>
    </submittedName>
</protein>
<dbReference type="Proteomes" id="UP000182975">
    <property type="component" value="Unassembled WGS sequence"/>
</dbReference>
<dbReference type="InterPro" id="IPR036188">
    <property type="entry name" value="FAD/NAD-bd_sf"/>
</dbReference>
<gene>
    <name evidence="7" type="ORF">SAMN02910314_00549</name>
</gene>
<dbReference type="RefSeq" id="WP_082867951.1">
    <property type="nucleotide sequence ID" value="NZ_CP011402.1"/>
</dbReference>
<dbReference type="STRING" id="79604.AAY81_08665"/>
<dbReference type="InterPro" id="IPR003953">
    <property type="entry name" value="FAD-dep_OxRdtase_2_FAD-bd"/>
</dbReference>
<keyword evidence="2" id="KW-0285">Flavoprotein</keyword>
<comment type="cofactor">
    <cofactor evidence="1">
        <name>FAD</name>
        <dbReference type="ChEBI" id="CHEBI:57692"/>
    </cofactor>
</comment>
<accession>A0A1H8QNP8</accession>
<keyword evidence="8" id="KW-1185">Reference proteome</keyword>
<dbReference type="SUPFAM" id="SSF51905">
    <property type="entry name" value="FAD/NAD(P)-binding domain"/>
    <property type="match status" value="1"/>
</dbReference>
<dbReference type="InterPro" id="IPR006311">
    <property type="entry name" value="TAT_signal"/>
</dbReference>
<dbReference type="InterPro" id="IPR027477">
    <property type="entry name" value="Succ_DH/fumarate_Rdtase_cat_sf"/>
</dbReference>
<evidence type="ECO:0000313" key="7">
    <source>
        <dbReference type="EMBL" id="SEO55621.1"/>
    </source>
</evidence>
<evidence type="ECO:0000256" key="3">
    <source>
        <dbReference type="ARBA" id="ARBA00022827"/>
    </source>
</evidence>
<organism evidence="7 8">
    <name type="scientific">Denitrobacterium detoxificans</name>
    <dbReference type="NCBI Taxonomy" id="79604"/>
    <lineage>
        <taxon>Bacteria</taxon>
        <taxon>Bacillati</taxon>
        <taxon>Actinomycetota</taxon>
        <taxon>Coriobacteriia</taxon>
        <taxon>Eggerthellales</taxon>
        <taxon>Eggerthellaceae</taxon>
        <taxon>Denitrobacterium</taxon>
    </lineage>
</organism>
<dbReference type="PROSITE" id="PS51318">
    <property type="entry name" value="TAT"/>
    <property type="match status" value="1"/>
</dbReference>
<evidence type="ECO:0000256" key="2">
    <source>
        <dbReference type="ARBA" id="ARBA00022630"/>
    </source>
</evidence>
<feature type="domain" description="FAD-dependent oxidoreductase 2 FAD-binding" evidence="6">
    <location>
        <begin position="78"/>
        <end position="561"/>
    </location>
</feature>
<feature type="region of interest" description="Disordered" evidence="5">
    <location>
        <begin position="34"/>
        <end position="64"/>
    </location>
</feature>
<dbReference type="NCBIfam" id="TIGR01409">
    <property type="entry name" value="TAT_signal_seq"/>
    <property type="match status" value="1"/>
</dbReference>
<keyword evidence="3" id="KW-0274">FAD</keyword>
<dbReference type="PANTHER" id="PTHR43400">
    <property type="entry name" value="FUMARATE REDUCTASE"/>
    <property type="match status" value="1"/>
</dbReference>
<reference evidence="8" key="1">
    <citation type="submission" date="2016-10" db="EMBL/GenBank/DDBJ databases">
        <authorList>
            <person name="Varghese N."/>
        </authorList>
    </citation>
    <scope>NUCLEOTIDE SEQUENCE [LARGE SCALE GENOMIC DNA]</scope>
    <source>
        <strain evidence="8">DSM 21843</strain>
    </source>
</reference>
<sequence length="593" mass="63193">MEISRRNFLTGAGIAAAGAAAMGLAGCASPKSASSKAAETTTTSNGTTVGYDGTGTMPWLPEEPSITDSDIEEEIDCDVVVCGLGAAGVPAARAAAESGASVVCFEKSASFNSVASDMAIYGGETQKAWGRGDGDELLDKDMLCEEHMIGGSHRSDYGIVRRWADESGAALDWFIKPCSDLYISSTSYGEIPAEGQSNYLFPYFVPMLETYDYTKESMPCYPTSVGFSSLATCMKENLQVAIDAGADIRYTTPVVDLIVDDSGAVTGVYAQAHGSKKYIKCNAKKGVVIATGDYLANEEMTKFFQPNNIENEIPILCVAMDADGEYALQGDALKMLAWHGAEIERSHASIIHHMGAGAGADGRGVIGNNGYLWLNKRGKRFMNEDVPGQQVENQVENQPGKVAYQFFDAAWPDQLKYFPAAHGIACYYLEEDLPEYTASGLKINCRTKKDIEDAVADGRCVTSDTIEGLLAQLEGIDVETAKKSIEHYNELANAGVDTDFGKVSSRLFPLSTPPFYAAECGVALNLGSLGGVVSDADCHVYNTDGEIIKGVYVAGAPQGGRFNVQYPIDLKGMSCGMCMMFGKIAGENAANQA</sequence>
<dbReference type="Gene3D" id="3.90.700.10">
    <property type="entry name" value="Succinate dehydrogenase/fumarate reductase flavoprotein, catalytic domain"/>
    <property type="match status" value="1"/>
</dbReference>
<proteinExistence type="predicted"/>
<evidence type="ECO:0000256" key="5">
    <source>
        <dbReference type="SAM" id="MobiDB-lite"/>
    </source>
</evidence>
<dbReference type="OrthoDB" id="3178130at2"/>
<evidence type="ECO:0000259" key="6">
    <source>
        <dbReference type="Pfam" id="PF00890"/>
    </source>
</evidence>
<evidence type="ECO:0000256" key="1">
    <source>
        <dbReference type="ARBA" id="ARBA00001974"/>
    </source>
</evidence>
<dbReference type="GO" id="GO:0033765">
    <property type="term" value="F:steroid dehydrogenase activity, acting on the CH-CH group of donors"/>
    <property type="evidence" value="ECO:0007669"/>
    <property type="project" value="UniProtKB-ARBA"/>
</dbReference>
<dbReference type="Pfam" id="PF00890">
    <property type="entry name" value="FAD_binding_2"/>
    <property type="match status" value="1"/>
</dbReference>
<feature type="compositionally biased region" description="Low complexity" evidence="5">
    <location>
        <begin position="34"/>
        <end position="48"/>
    </location>
</feature>
<dbReference type="Gene3D" id="3.50.50.60">
    <property type="entry name" value="FAD/NAD(P)-binding domain"/>
    <property type="match status" value="1"/>
</dbReference>
<keyword evidence="4" id="KW-0560">Oxidoreductase</keyword>
<dbReference type="SUPFAM" id="SSF56425">
    <property type="entry name" value="Succinate dehydrogenase/fumarate reductase flavoprotein, catalytic domain"/>
    <property type="match status" value="1"/>
</dbReference>
<dbReference type="EMBL" id="FOEC01000002">
    <property type="protein sequence ID" value="SEO55621.1"/>
    <property type="molecule type" value="Genomic_DNA"/>
</dbReference>
<evidence type="ECO:0000313" key="8">
    <source>
        <dbReference type="Proteomes" id="UP000182975"/>
    </source>
</evidence>
<dbReference type="AlphaFoldDB" id="A0A1H8QNP8"/>
<name>A0A1H8QNP8_9ACTN</name>
<dbReference type="PANTHER" id="PTHR43400:SF10">
    <property type="entry name" value="3-OXOSTEROID 1-DEHYDROGENASE"/>
    <property type="match status" value="1"/>
</dbReference>
<dbReference type="GO" id="GO:0008202">
    <property type="term" value="P:steroid metabolic process"/>
    <property type="evidence" value="ECO:0007669"/>
    <property type="project" value="UniProtKB-ARBA"/>
</dbReference>
<dbReference type="InterPro" id="IPR050315">
    <property type="entry name" value="FAD-oxidoreductase_2"/>
</dbReference>
<evidence type="ECO:0000256" key="4">
    <source>
        <dbReference type="ARBA" id="ARBA00023002"/>
    </source>
</evidence>